<keyword evidence="1" id="KW-0805">Transcription regulation</keyword>
<feature type="transmembrane region" description="Helical" evidence="4">
    <location>
        <begin position="135"/>
        <end position="158"/>
    </location>
</feature>
<evidence type="ECO:0000313" key="7">
    <source>
        <dbReference type="Proteomes" id="UP000391834"/>
    </source>
</evidence>
<evidence type="ECO:0000256" key="4">
    <source>
        <dbReference type="SAM" id="Phobius"/>
    </source>
</evidence>
<dbReference type="Gene3D" id="1.10.10.60">
    <property type="entry name" value="Homeodomain-like"/>
    <property type="match status" value="2"/>
</dbReference>
<dbReference type="OrthoDB" id="1157591at2"/>
<feature type="transmembrane region" description="Helical" evidence="4">
    <location>
        <begin position="61"/>
        <end position="84"/>
    </location>
</feature>
<dbReference type="AlphaFoldDB" id="A0A5M4AXQ8"/>
<feature type="transmembrane region" description="Helical" evidence="4">
    <location>
        <begin position="179"/>
        <end position="201"/>
    </location>
</feature>
<organism evidence="6 7">
    <name type="scientific">Prolixibacter bellariivorans</name>
    <dbReference type="NCBI Taxonomy" id="314319"/>
    <lineage>
        <taxon>Bacteria</taxon>
        <taxon>Pseudomonadati</taxon>
        <taxon>Bacteroidota</taxon>
        <taxon>Bacteroidia</taxon>
        <taxon>Marinilabiliales</taxon>
        <taxon>Prolixibacteraceae</taxon>
        <taxon>Prolixibacter</taxon>
    </lineage>
</organism>
<dbReference type="InterPro" id="IPR009057">
    <property type="entry name" value="Homeodomain-like_sf"/>
</dbReference>
<keyword evidence="4" id="KW-0812">Transmembrane</keyword>
<dbReference type="PANTHER" id="PTHR43280">
    <property type="entry name" value="ARAC-FAMILY TRANSCRIPTIONAL REGULATOR"/>
    <property type="match status" value="1"/>
</dbReference>
<keyword evidence="4" id="KW-1133">Transmembrane helix</keyword>
<proteinExistence type="predicted"/>
<keyword evidence="4" id="KW-0472">Membrane</keyword>
<evidence type="ECO:0000256" key="1">
    <source>
        <dbReference type="ARBA" id="ARBA00023015"/>
    </source>
</evidence>
<name>A0A5M4AXQ8_9BACT</name>
<dbReference type="RefSeq" id="WP_027585845.1">
    <property type="nucleotide sequence ID" value="NZ_BLAX01000001.1"/>
</dbReference>
<feature type="transmembrane region" description="Helical" evidence="4">
    <location>
        <begin position="96"/>
        <end position="115"/>
    </location>
</feature>
<comment type="caution">
    <text evidence="6">The sequence shown here is derived from an EMBL/GenBank/DDBJ whole genome shotgun (WGS) entry which is preliminary data.</text>
</comment>
<sequence length="385" mass="45247">MPFYSIFRFFYLLGAVNALFFAFLIFSRSNRKRSDVILGVWLVFLSAQLMIPFIYMTNIRVYTYMVGYESTLLTLHPIFLYNYVLTLTNEKRKLKSILLSFSPAILVGIMMYPYFQMPMEVKYRFVNSGERIPLNVLPSVIVSGGCFIWYIVATFKALKKHKQQILQVYSYRDNVDLLWLRRLAVTFSFFFFFDMGLAIVFSIIEIPLAWTDFSFYIMLTFFIFILGYFGYRQGEIFRFEPLNIAREAHESRAKEELHDHKAEIPVINEADAQKLSALMKEEQPFLESSLTINDLSRMMDMPPHQLSRVINRHFGMNFFEYVNQYRIEYFKQLAADPKYQHYSLLGLGLECGFNSKSSFNRVFKEHTGLTPGAVRKQIEAELVSQ</sequence>
<dbReference type="GO" id="GO:0043565">
    <property type="term" value="F:sequence-specific DNA binding"/>
    <property type="evidence" value="ECO:0007669"/>
    <property type="project" value="InterPro"/>
</dbReference>
<keyword evidence="7" id="KW-1185">Reference proteome</keyword>
<dbReference type="SMART" id="SM00342">
    <property type="entry name" value="HTH_ARAC"/>
    <property type="match status" value="1"/>
</dbReference>
<accession>A0A5M4AXQ8</accession>
<evidence type="ECO:0000259" key="5">
    <source>
        <dbReference type="PROSITE" id="PS01124"/>
    </source>
</evidence>
<feature type="transmembrane region" description="Helical" evidence="4">
    <location>
        <begin position="6"/>
        <end position="26"/>
    </location>
</feature>
<dbReference type="PANTHER" id="PTHR43280:SF29">
    <property type="entry name" value="ARAC-FAMILY TRANSCRIPTIONAL REGULATOR"/>
    <property type="match status" value="1"/>
</dbReference>
<dbReference type="Pfam" id="PF12833">
    <property type="entry name" value="HTH_18"/>
    <property type="match status" value="1"/>
</dbReference>
<evidence type="ECO:0000313" key="6">
    <source>
        <dbReference type="EMBL" id="GET32376.1"/>
    </source>
</evidence>
<gene>
    <name evidence="6" type="ORF">PbJCM13498_12390</name>
</gene>
<dbReference type="PROSITE" id="PS01124">
    <property type="entry name" value="HTH_ARAC_FAMILY_2"/>
    <property type="match status" value="1"/>
</dbReference>
<feature type="transmembrane region" description="Helical" evidence="4">
    <location>
        <begin position="213"/>
        <end position="231"/>
    </location>
</feature>
<keyword evidence="2" id="KW-0238">DNA-binding</keyword>
<feature type="domain" description="HTH araC/xylS-type" evidence="5">
    <location>
        <begin position="273"/>
        <end position="377"/>
    </location>
</feature>
<dbReference type="GO" id="GO:0003700">
    <property type="term" value="F:DNA-binding transcription factor activity"/>
    <property type="evidence" value="ECO:0007669"/>
    <property type="project" value="InterPro"/>
</dbReference>
<dbReference type="EMBL" id="BLAX01000001">
    <property type="protein sequence ID" value="GET32376.1"/>
    <property type="molecule type" value="Genomic_DNA"/>
</dbReference>
<dbReference type="Proteomes" id="UP000391834">
    <property type="component" value="Unassembled WGS sequence"/>
</dbReference>
<dbReference type="InterPro" id="IPR018060">
    <property type="entry name" value="HTH_AraC"/>
</dbReference>
<reference evidence="6 7" key="1">
    <citation type="submission" date="2019-10" db="EMBL/GenBank/DDBJ databases">
        <title>Prolixibacter strains distinguished by the presence of nitrate reductase genes were adept at nitrate-dependent anaerobic corrosion of metallic iron and carbon steel.</title>
        <authorList>
            <person name="Iino T."/>
            <person name="Shono N."/>
            <person name="Ito K."/>
            <person name="Nakamura R."/>
            <person name="Sueoka K."/>
            <person name="Harayama S."/>
            <person name="Ohkuma M."/>
        </authorList>
    </citation>
    <scope>NUCLEOTIDE SEQUENCE [LARGE SCALE GENOMIC DNA]</scope>
    <source>
        <strain evidence="6 7">JCM 13498</strain>
    </source>
</reference>
<keyword evidence="3" id="KW-0804">Transcription</keyword>
<dbReference type="SUPFAM" id="SSF46689">
    <property type="entry name" value="Homeodomain-like"/>
    <property type="match status" value="1"/>
</dbReference>
<protein>
    <submittedName>
        <fullName evidence="6">Transcriptional regulator</fullName>
    </submittedName>
</protein>
<evidence type="ECO:0000256" key="3">
    <source>
        <dbReference type="ARBA" id="ARBA00023163"/>
    </source>
</evidence>
<evidence type="ECO:0000256" key="2">
    <source>
        <dbReference type="ARBA" id="ARBA00023125"/>
    </source>
</evidence>
<feature type="transmembrane region" description="Helical" evidence="4">
    <location>
        <begin position="38"/>
        <end position="55"/>
    </location>
</feature>